<sequence>MSELAVAALRLGLLLVLWILIISIVSSQGRDLMVGARNKVRPRGAAGAPAPASVSASSSAAPASAGSGGNTTGQQPVRPLPTQLHVTEGPLRGSVVDLHGAPLLVGRAQEADLVLDDDYVSGRHARLFPQGSRWFLEDLGSTNGTYVAGSQLTRTVAVDPGTAIRIGKTVLELGS</sequence>
<dbReference type="PROSITE" id="PS50006">
    <property type="entry name" value="FHA_DOMAIN"/>
    <property type="match status" value="1"/>
</dbReference>
<dbReference type="InterPro" id="IPR000253">
    <property type="entry name" value="FHA_dom"/>
</dbReference>
<evidence type="ECO:0000256" key="1">
    <source>
        <dbReference type="ARBA" id="ARBA00022553"/>
    </source>
</evidence>
<evidence type="ECO:0000256" key="2">
    <source>
        <dbReference type="SAM" id="MobiDB-lite"/>
    </source>
</evidence>
<dbReference type="SMART" id="SM00240">
    <property type="entry name" value="FHA"/>
    <property type="match status" value="1"/>
</dbReference>
<keyword evidence="1" id="KW-0597">Phosphoprotein</keyword>
<dbReference type="Gene3D" id="2.60.200.20">
    <property type="match status" value="1"/>
</dbReference>
<feature type="domain" description="FHA" evidence="3">
    <location>
        <begin position="103"/>
        <end position="152"/>
    </location>
</feature>
<proteinExistence type="predicted"/>
<comment type="caution">
    <text evidence="4">The sequence shown here is derived from an EMBL/GenBank/DDBJ whole genome shotgun (WGS) entry which is preliminary data.</text>
</comment>
<keyword evidence="5" id="KW-1185">Reference proteome</keyword>
<dbReference type="PANTHER" id="PTHR23308">
    <property type="entry name" value="NUCLEAR INHIBITOR OF PROTEIN PHOSPHATASE-1"/>
    <property type="match status" value="1"/>
</dbReference>
<feature type="compositionally biased region" description="Low complexity" evidence="2">
    <location>
        <begin position="44"/>
        <end position="65"/>
    </location>
</feature>
<accession>A0ABV0IFK1</accession>
<dbReference type="InterPro" id="IPR008984">
    <property type="entry name" value="SMAD_FHA_dom_sf"/>
</dbReference>
<dbReference type="Pfam" id="PF00498">
    <property type="entry name" value="FHA"/>
    <property type="match status" value="1"/>
</dbReference>
<evidence type="ECO:0000313" key="4">
    <source>
        <dbReference type="EMBL" id="MEO9246945.1"/>
    </source>
</evidence>
<evidence type="ECO:0000313" key="5">
    <source>
        <dbReference type="Proteomes" id="UP001484097"/>
    </source>
</evidence>
<gene>
    <name evidence="4" type="ORF">ABDK96_04560</name>
</gene>
<dbReference type="RefSeq" id="WP_347919281.1">
    <property type="nucleotide sequence ID" value="NZ_JBDXMX010000002.1"/>
</dbReference>
<dbReference type="EMBL" id="JBDXMX010000002">
    <property type="protein sequence ID" value="MEO9246945.1"/>
    <property type="molecule type" value="Genomic_DNA"/>
</dbReference>
<reference evidence="4 5" key="1">
    <citation type="submission" date="2024-05" db="EMBL/GenBank/DDBJ databases">
        <authorList>
            <person name="Yi C."/>
        </authorList>
    </citation>
    <scope>NUCLEOTIDE SEQUENCE [LARGE SCALE GENOMIC DNA]</scope>
    <source>
        <strain evidence="4 5">XS13</strain>
    </source>
</reference>
<dbReference type="InterPro" id="IPR050923">
    <property type="entry name" value="Cell_Proc_Reg/RNA_Proc"/>
</dbReference>
<organism evidence="4 5">
    <name type="scientific">Citricoccus nitrophenolicus</name>
    <dbReference type="NCBI Taxonomy" id="863575"/>
    <lineage>
        <taxon>Bacteria</taxon>
        <taxon>Bacillati</taxon>
        <taxon>Actinomycetota</taxon>
        <taxon>Actinomycetes</taxon>
        <taxon>Micrococcales</taxon>
        <taxon>Micrococcaceae</taxon>
        <taxon>Citricoccus</taxon>
    </lineage>
</organism>
<dbReference type="SUPFAM" id="SSF49879">
    <property type="entry name" value="SMAD/FHA domain"/>
    <property type="match status" value="1"/>
</dbReference>
<evidence type="ECO:0000259" key="3">
    <source>
        <dbReference type="PROSITE" id="PS50006"/>
    </source>
</evidence>
<name>A0ABV0IFK1_9MICC</name>
<feature type="region of interest" description="Disordered" evidence="2">
    <location>
        <begin position="43"/>
        <end position="81"/>
    </location>
</feature>
<dbReference type="Proteomes" id="UP001484097">
    <property type="component" value="Unassembled WGS sequence"/>
</dbReference>
<protein>
    <submittedName>
        <fullName evidence="4">FHA domain-containing protein</fullName>
    </submittedName>
</protein>